<proteinExistence type="predicted"/>
<dbReference type="Proteomes" id="UP000605361">
    <property type="component" value="Unassembled WGS sequence"/>
</dbReference>
<protein>
    <submittedName>
        <fullName evidence="1">Uncharacterized protein</fullName>
    </submittedName>
</protein>
<organism evidence="1 2">
    <name type="scientific">Nonomuraea cypriaca</name>
    <dbReference type="NCBI Taxonomy" id="1187855"/>
    <lineage>
        <taxon>Bacteria</taxon>
        <taxon>Bacillati</taxon>
        <taxon>Actinomycetota</taxon>
        <taxon>Actinomycetes</taxon>
        <taxon>Streptosporangiales</taxon>
        <taxon>Streptosporangiaceae</taxon>
        <taxon>Nonomuraea</taxon>
    </lineage>
</organism>
<gene>
    <name evidence="1" type="ORF">ITP53_04845</name>
</gene>
<reference evidence="1" key="1">
    <citation type="submission" date="2020-11" db="EMBL/GenBank/DDBJ databases">
        <title>Whole-genome analyses of Nonomuraea sp. K274.</title>
        <authorList>
            <person name="Veyisoglu A."/>
        </authorList>
    </citation>
    <scope>NUCLEOTIDE SEQUENCE</scope>
    <source>
        <strain evidence="1">K274</strain>
    </source>
</reference>
<comment type="caution">
    <text evidence="1">The sequence shown here is derived from an EMBL/GenBank/DDBJ whole genome shotgun (WGS) entry which is preliminary data.</text>
</comment>
<dbReference type="AlphaFoldDB" id="A0A931EYC8"/>
<evidence type="ECO:0000313" key="1">
    <source>
        <dbReference type="EMBL" id="MBF8185076.1"/>
    </source>
</evidence>
<name>A0A931EYC8_9ACTN</name>
<sequence>MNVKTTAERLTTLEAGAFRTGEDLAEIKAGIAELREDAAYTRKDVDLLLTHYGIERPGTGSGSIFCGGSQG</sequence>
<dbReference type="RefSeq" id="WP_195894063.1">
    <property type="nucleotide sequence ID" value="NZ_JADOGI010000009.1"/>
</dbReference>
<dbReference type="EMBL" id="JADOGI010000009">
    <property type="protein sequence ID" value="MBF8185076.1"/>
    <property type="molecule type" value="Genomic_DNA"/>
</dbReference>
<keyword evidence="2" id="KW-1185">Reference proteome</keyword>
<evidence type="ECO:0000313" key="2">
    <source>
        <dbReference type="Proteomes" id="UP000605361"/>
    </source>
</evidence>
<accession>A0A931EYC8</accession>